<sequence>MNLVNERLRHSIALLRNTQLATGFGFGAYCAESAYPLALLTPNIEMVTCPLYV</sequence>
<organism evidence="1 2">
    <name type="scientific">Sphenostylis stenocarpa</name>
    <dbReference type="NCBI Taxonomy" id="92480"/>
    <lineage>
        <taxon>Eukaryota</taxon>
        <taxon>Viridiplantae</taxon>
        <taxon>Streptophyta</taxon>
        <taxon>Embryophyta</taxon>
        <taxon>Tracheophyta</taxon>
        <taxon>Spermatophyta</taxon>
        <taxon>Magnoliopsida</taxon>
        <taxon>eudicotyledons</taxon>
        <taxon>Gunneridae</taxon>
        <taxon>Pentapetalae</taxon>
        <taxon>rosids</taxon>
        <taxon>fabids</taxon>
        <taxon>Fabales</taxon>
        <taxon>Fabaceae</taxon>
        <taxon>Papilionoideae</taxon>
        <taxon>50 kb inversion clade</taxon>
        <taxon>NPAAA clade</taxon>
        <taxon>indigoferoid/millettioid clade</taxon>
        <taxon>Phaseoleae</taxon>
        <taxon>Sphenostylis</taxon>
    </lineage>
</organism>
<evidence type="ECO:0000313" key="2">
    <source>
        <dbReference type="Proteomes" id="UP001189624"/>
    </source>
</evidence>
<protein>
    <submittedName>
        <fullName evidence="1">Uncharacterized protein</fullName>
    </submittedName>
</protein>
<accession>A0AA86VV02</accession>
<reference evidence="1" key="1">
    <citation type="submission" date="2023-10" db="EMBL/GenBank/DDBJ databases">
        <authorList>
            <person name="Domelevo Entfellner J.-B."/>
        </authorList>
    </citation>
    <scope>NUCLEOTIDE SEQUENCE</scope>
</reference>
<dbReference type="Gramene" id="rna-AYBTSS11_LOCUS24796">
    <property type="protein sequence ID" value="CAJ1972744.1"/>
    <property type="gene ID" value="gene-AYBTSS11_LOCUS24796"/>
</dbReference>
<keyword evidence="2" id="KW-1185">Reference proteome</keyword>
<dbReference type="EMBL" id="OY731405">
    <property type="protein sequence ID" value="CAJ1972744.1"/>
    <property type="molecule type" value="Genomic_DNA"/>
</dbReference>
<proteinExistence type="predicted"/>
<gene>
    <name evidence="1" type="ORF">AYBTSS11_LOCUS24796</name>
</gene>
<name>A0AA86VV02_9FABA</name>
<evidence type="ECO:0000313" key="1">
    <source>
        <dbReference type="EMBL" id="CAJ1972744.1"/>
    </source>
</evidence>
<dbReference type="Proteomes" id="UP001189624">
    <property type="component" value="Chromosome 8"/>
</dbReference>
<dbReference type="AlphaFoldDB" id="A0AA86VV02"/>